<dbReference type="PANTHER" id="PTHR10634:SF98">
    <property type="entry name" value="ZINC FINGER A20 AND AN1 DOMAIN-CONTAINING STRESS-ASSOCIATED PROTEIN 3"/>
    <property type="match status" value="1"/>
</dbReference>
<evidence type="ECO:0000256" key="5">
    <source>
        <dbReference type="PROSITE-ProRule" id="PRU00449"/>
    </source>
</evidence>
<feature type="domain" description="AN1-type" evidence="8">
    <location>
        <begin position="187"/>
        <end position="233"/>
    </location>
</feature>
<dbReference type="Proteomes" id="UP001359559">
    <property type="component" value="Unassembled WGS sequence"/>
</dbReference>
<comment type="caution">
    <text evidence="9">The sequence shown here is derived from an EMBL/GenBank/DDBJ whole genome shotgun (WGS) entry which is preliminary data.</text>
</comment>
<dbReference type="SMART" id="SM00154">
    <property type="entry name" value="ZnF_AN1"/>
    <property type="match status" value="1"/>
</dbReference>
<feature type="domain" description="A20-type" evidence="7">
    <location>
        <begin position="103"/>
        <end position="137"/>
    </location>
</feature>
<organism evidence="9 10">
    <name type="scientific">Clitoria ternatea</name>
    <name type="common">Butterfly pea</name>
    <dbReference type="NCBI Taxonomy" id="43366"/>
    <lineage>
        <taxon>Eukaryota</taxon>
        <taxon>Viridiplantae</taxon>
        <taxon>Streptophyta</taxon>
        <taxon>Embryophyta</taxon>
        <taxon>Tracheophyta</taxon>
        <taxon>Spermatophyta</taxon>
        <taxon>Magnoliopsida</taxon>
        <taxon>eudicotyledons</taxon>
        <taxon>Gunneridae</taxon>
        <taxon>Pentapetalae</taxon>
        <taxon>rosids</taxon>
        <taxon>fabids</taxon>
        <taxon>Fabales</taxon>
        <taxon>Fabaceae</taxon>
        <taxon>Papilionoideae</taxon>
        <taxon>50 kb inversion clade</taxon>
        <taxon>NPAAA clade</taxon>
        <taxon>indigoferoid/millettioid clade</taxon>
        <taxon>Phaseoleae</taxon>
        <taxon>Clitoria</taxon>
    </lineage>
</organism>
<evidence type="ECO:0000259" key="7">
    <source>
        <dbReference type="PROSITE" id="PS51036"/>
    </source>
</evidence>
<name>A0AAN9FEU1_CLITE</name>
<dbReference type="AlphaFoldDB" id="A0AAN9FEU1"/>
<keyword evidence="6" id="KW-0812">Transmembrane</keyword>
<evidence type="ECO:0000313" key="9">
    <source>
        <dbReference type="EMBL" id="KAK7272218.1"/>
    </source>
</evidence>
<evidence type="ECO:0000256" key="3">
    <source>
        <dbReference type="ARBA" id="ARBA00022771"/>
    </source>
</evidence>
<dbReference type="PROSITE" id="PS51039">
    <property type="entry name" value="ZF_AN1"/>
    <property type="match status" value="1"/>
</dbReference>
<dbReference type="PROSITE" id="PS51036">
    <property type="entry name" value="ZF_A20"/>
    <property type="match status" value="1"/>
</dbReference>
<evidence type="ECO:0000313" key="10">
    <source>
        <dbReference type="Proteomes" id="UP001359559"/>
    </source>
</evidence>
<dbReference type="InterPro" id="IPR035896">
    <property type="entry name" value="AN1-like_Znf"/>
</dbReference>
<keyword evidence="2" id="KW-0479">Metal-binding</keyword>
<dbReference type="InterPro" id="IPR000058">
    <property type="entry name" value="Znf_AN1"/>
</dbReference>
<proteinExistence type="predicted"/>
<dbReference type="Gene3D" id="1.20.5.4770">
    <property type="match status" value="1"/>
</dbReference>
<dbReference type="Pfam" id="PF01754">
    <property type="entry name" value="zf-A20"/>
    <property type="match status" value="1"/>
</dbReference>
<dbReference type="GO" id="GO:0008270">
    <property type="term" value="F:zinc ion binding"/>
    <property type="evidence" value="ECO:0007669"/>
    <property type="project" value="UniProtKB-KW"/>
</dbReference>
<protein>
    <recommendedName>
        <fullName evidence="11">Zinc finger A20 and AN1 domain-containing stress-associated protein 3</fullName>
    </recommendedName>
</protein>
<evidence type="ECO:0000256" key="1">
    <source>
        <dbReference type="ARBA" id="ARBA00003732"/>
    </source>
</evidence>
<evidence type="ECO:0000256" key="4">
    <source>
        <dbReference type="ARBA" id="ARBA00022833"/>
    </source>
</evidence>
<reference evidence="9 10" key="1">
    <citation type="submission" date="2024-01" db="EMBL/GenBank/DDBJ databases">
        <title>The genomes of 5 underutilized Papilionoideae crops provide insights into root nodulation and disease resistance.</title>
        <authorList>
            <person name="Yuan L."/>
        </authorList>
    </citation>
    <scope>NUCLEOTIDE SEQUENCE [LARGE SCALE GENOMIC DNA]</scope>
    <source>
        <strain evidence="9">LY-2023</strain>
        <tissue evidence="9">Leaf</tissue>
    </source>
</reference>
<gene>
    <name evidence="9" type="ORF">RJT34_28691</name>
</gene>
<sequence>MSNIWWTQPLSRRRRMFHRPPSQDGFEKIRNHGPIRVTYRERNRVRFDIPFFVLLLSPNRSLFPFYFPSHFPFQTTIPIFILFSIPLSFSLTGKTNMAEEHRCQAPRFCANNCGFFGSPATQNLCSKCYRDLQLKEQQSSSAKLVLNQSLAPPPYPAAVSQPSSSSAEVDLSSALVEPPRAAEEAKPAQQNRCMTCRRRVGLTGFKCRCGMMLCGAHRYPEQHACEFDFKGMGREQIAKANPVIKADKLDKI</sequence>
<evidence type="ECO:0000256" key="6">
    <source>
        <dbReference type="SAM" id="Phobius"/>
    </source>
</evidence>
<dbReference type="EMBL" id="JAYKXN010000007">
    <property type="protein sequence ID" value="KAK7272218.1"/>
    <property type="molecule type" value="Genomic_DNA"/>
</dbReference>
<dbReference type="GO" id="GO:0003677">
    <property type="term" value="F:DNA binding"/>
    <property type="evidence" value="ECO:0007669"/>
    <property type="project" value="InterPro"/>
</dbReference>
<comment type="function">
    <text evidence="1">May be involved in environmental stress response.</text>
</comment>
<evidence type="ECO:0008006" key="11">
    <source>
        <dbReference type="Google" id="ProtNLM"/>
    </source>
</evidence>
<accession>A0AAN9FEU1</accession>
<keyword evidence="10" id="KW-1185">Reference proteome</keyword>
<dbReference type="PANTHER" id="PTHR10634">
    <property type="entry name" value="AN1-TYPE ZINC FINGER PROTEIN"/>
    <property type="match status" value="1"/>
</dbReference>
<evidence type="ECO:0000259" key="8">
    <source>
        <dbReference type="PROSITE" id="PS51039"/>
    </source>
</evidence>
<dbReference type="Pfam" id="PF01428">
    <property type="entry name" value="zf-AN1"/>
    <property type="match status" value="1"/>
</dbReference>
<dbReference type="SMART" id="SM00259">
    <property type="entry name" value="ZnF_A20"/>
    <property type="match status" value="1"/>
</dbReference>
<evidence type="ECO:0000256" key="2">
    <source>
        <dbReference type="ARBA" id="ARBA00022723"/>
    </source>
</evidence>
<dbReference type="FunFam" id="4.10.1110.10:FF:000001">
    <property type="entry name" value="Zinc finger AN1-type containing 6"/>
    <property type="match status" value="1"/>
</dbReference>
<dbReference type="SUPFAM" id="SSF57716">
    <property type="entry name" value="Glucocorticoid receptor-like (DNA-binding domain)"/>
    <property type="match status" value="1"/>
</dbReference>
<dbReference type="Gene3D" id="4.10.1110.10">
    <property type="entry name" value="AN1-like Zinc finger"/>
    <property type="match status" value="1"/>
</dbReference>
<keyword evidence="4" id="KW-0862">Zinc</keyword>
<keyword evidence="3 5" id="KW-0863">Zinc-finger</keyword>
<dbReference type="InterPro" id="IPR002653">
    <property type="entry name" value="Znf_A20"/>
</dbReference>
<keyword evidence="6" id="KW-1133">Transmembrane helix</keyword>
<keyword evidence="6" id="KW-0472">Membrane</keyword>
<dbReference type="SUPFAM" id="SSF118310">
    <property type="entry name" value="AN1-like Zinc finger"/>
    <property type="match status" value="1"/>
</dbReference>
<feature type="transmembrane region" description="Helical" evidence="6">
    <location>
        <begin position="73"/>
        <end position="92"/>
    </location>
</feature>
<dbReference type="InterPro" id="IPR050652">
    <property type="entry name" value="AN1_A20_ZnFinger"/>
</dbReference>